<comment type="subcellular location">
    <subcellularLocation>
        <location evidence="1">Cell outer membrane</location>
    </subcellularLocation>
</comment>
<dbReference type="OrthoDB" id="9760225at2"/>
<keyword evidence="1" id="KW-0998">Cell outer membrane</keyword>
<comment type="similarity">
    <text evidence="1">Belongs to the LptD family.</text>
</comment>
<sequence length="793" mass="89491">MPDQAAPTQGAPGLSRTGAAPGASIGGLTVAPKLELHKNVDDNDMSSFIVADKVETAEDGRIILRGNAEVRRIDSVVKGDYIDYDRSTGDARVRGNGLIMREGSIVRGSALNYNVNAETGDVNDANFWMGGSGGAGQASHADILSRSRMHLDDVQYTGCPCPDPAWYISSPSVDLDFDKNEGVARHGVLYFKDVPILYSPYLTFPVKKERKSGFLIPTYGTSTNSGFEFSLPYYFNIAPNYDATLTPRYLSKRGLQLGGQFRYLGNSYAGQLEGTYLSTDNVSGDDRWLFMAQHRQNLGGGFKADVDLRRVSDDDYFRDFSSFGLTDSTVNYLPSRARVTWSGLKYFSGYLGAFTYQTLQDDTLGYYARPQYNKLPELYLRGARYNWGGFDVVSDNYATKFRMPFYSGRYSGPIFDPWRDRHAAPDGERYTSYTSISYPIVHAGWYITPKVGLHLSQYSTDWYHDDLGATLSRLYSSTPDTVSRAVPIMSLDSGMTFERDTTLFGNDMTQTLEPRVYYLRVPYVDQSDIPVYDTSLASFNFAQAFDENIFSGGWDRISNANQVTIGLTSRWLDAESGFERLSLSAAQRIYFEDQKVGLYTSDKLRTNEKSDYLFGARAALTDTFDVRFDAQYNPHSHERNRMSAGIRWNPKRLTTVSASYRYERDPRLILDPEYVIDPDTDRTREQVSLAGQWPLTRQLYVMGRYDYSLQEKRSTQSIFGLEYQGDCCWTARMVLQRYAVSREDVNTAVFFQLELAGLGSLGTDPMSTLKERVIGYESTTPPTPQKTTFERYE</sequence>
<protein>
    <recommendedName>
        <fullName evidence="1">LPS-assembly protein LptD</fullName>
    </recommendedName>
</protein>
<dbReference type="GO" id="GO:0009279">
    <property type="term" value="C:cell outer membrane"/>
    <property type="evidence" value="ECO:0007669"/>
    <property type="project" value="UniProtKB-SubCell"/>
</dbReference>
<dbReference type="Pfam" id="PF04453">
    <property type="entry name" value="LptD"/>
    <property type="match status" value="1"/>
</dbReference>
<dbReference type="Gene3D" id="2.60.450.10">
    <property type="entry name" value="Lipopolysaccharide (LPS) transport protein A like domain"/>
    <property type="match status" value="1"/>
</dbReference>
<keyword evidence="5" id="KW-1185">Reference proteome</keyword>
<name>A0A853FGL3_9BURK</name>
<comment type="caution">
    <text evidence="1">Lacks conserved residue(s) required for the propagation of feature annotation.</text>
</comment>
<dbReference type="Proteomes" id="UP000580517">
    <property type="component" value="Unassembled WGS sequence"/>
</dbReference>
<dbReference type="EMBL" id="JACCEW010000007">
    <property type="protein sequence ID" value="NYT38782.1"/>
    <property type="molecule type" value="Genomic_DNA"/>
</dbReference>
<evidence type="ECO:0000313" key="4">
    <source>
        <dbReference type="EMBL" id="NYT38782.1"/>
    </source>
</evidence>
<keyword evidence="1" id="KW-0472">Membrane</keyword>
<accession>A0A853FGL3</accession>
<organism evidence="4 5">
    <name type="scientific">Allopusillimonas soli</name>
    <dbReference type="NCBI Taxonomy" id="659016"/>
    <lineage>
        <taxon>Bacteria</taxon>
        <taxon>Pseudomonadati</taxon>
        <taxon>Pseudomonadota</taxon>
        <taxon>Betaproteobacteria</taxon>
        <taxon>Burkholderiales</taxon>
        <taxon>Alcaligenaceae</taxon>
        <taxon>Allopusillimonas</taxon>
    </lineage>
</organism>
<dbReference type="PANTHER" id="PTHR30189:SF1">
    <property type="entry name" value="LPS-ASSEMBLY PROTEIN LPTD"/>
    <property type="match status" value="1"/>
</dbReference>
<feature type="region of interest" description="Disordered" evidence="2">
    <location>
        <begin position="1"/>
        <end position="20"/>
    </location>
</feature>
<dbReference type="InterPro" id="IPR007543">
    <property type="entry name" value="LptD_C"/>
</dbReference>
<keyword evidence="1" id="KW-0732">Signal</keyword>
<dbReference type="GO" id="GO:0043165">
    <property type="term" value="P:Gram-negative-bacterium-type cell outer membrane assembly"/>
    <property type="evidence" value="ECO:0007669"/>
    <property type="project" value="UniProtKB-UniRule"/>
</dbReference>
<comment type="function">
    <text evidence="1">Together with LptE, is involved in the assembly of lipopolysaccharide (LPS) at the surface of the outer membrane.</text>
</comment>
<dbReference type="GO" id="GO:0015920">
    <property type="term" value="P:lipopolysaccharide transport"/>
    <property type="evidence" value="ECO:0007669"/>
    <property type="project" value="InterPro"/>
</dbReference>
<evidence type="ECO:0000256" key="1">
    <source>
        <dbReference type="HAMAP-Rule" id="MF_01411"/>
    </source>
</evidence>
<evidence type="ECO:0000313" key="5">
    <source>
        <dbReference type="Proteomes" id="UP000580517"/>
    </source>
</evidence>
<comment type="subunit">
    <text evidence="1">Component of the lipopolysaccharide transport and assembly complex. Interacts with LptE and LptA.</text>
</comment>
<dbReference type="InterPro" id="IPR020889">
    <property type="entry name" value="LipoPS_assembly_LptD"/>
</dbReference>
<dbReference type="HAMAP" id="MF_01411">
    <property type="entry name" value="LPS_assembly_LptD"/>
    <property type="match status" value="1"/>
</dbReference>
<feature type="domain" description="LptD C-terminal" evidence="3">
    <location>
        <begin position="286"/>
        <end position="698"/>
    </location>
</feature>
<dbReference type="AlphaFoldDB" id="A0A853FGL3"/>
<evidence type="ECO:0000259" key="3">
    <source>
        <dbReference type="Pfam" id="PF04453"/>
    </source>
</evidence>
<gene>
    <name evidence="1" type="primary">lptD</name>
    <name evidence="4" type="ORF">H0A68_18040</name>
</gene>
<dbReference type="GO" id="GO:1990351">
    <property type="term" value="C:transporter complex"/>
    <property type="evidence" value="ECO:0007669"/>
    <property type="project" value="TreeGrafter"/>
</dbReference>
<dbReference type="InterPro" id="IPR050218">
    <property type="entry name" value="LptD"/>
</dbReference>
<evidence type="ECO:0000256" key="2">
    <source>
        <dbReference type="SAM" id="MobiDB-lite"/>
    </source>
</evidence>
<proteinExistence type="inferred from homology"/>
<dbReference type="PANTHER" id="PTHR30189">
    <property type="entry name" value="LPS-ASSEMBLY PROTEIN"/>
    <property type="match status" value="1"/>
</dbReference>
<comment type="caution">
    <text evidence="4">The sequence shown here is derived from an EMBL/GenBank/DDBJ whole genome shotgun (WGS) entry which is preliminary data.</text>
</comment>
<reference evidence="4 5" key="1">
    <citation type="submission" date="2020-07" db="EMBL/GenBank/DDBJ databases">
        <title>Taxonomic revisions and descriptions of new bacterial species based on genomic comparisons in the high-G+C-content subgroup of the family Alcaligenaceae.</title>
        <authorList>
            <person name="Szabo A."/>
            <person name="Felfoldi T."/>
        </authorList>
    </citation>
    <scope>NUCLEOTIDE SEQUENCE [LARGE SCALE GENOMIC DNA]</scope>
    <source>
        <strain evidence="4 5">DSM 25264</strain>
    </source>
</reference>